<dbReference type="InterPro" id="IPR029063">
    <property type="entry name" value="SAM-dependent_MTases_sf"/>
</dbReference>
<comment type="caution">
    <text evidence="5">The sequence shown here is derived from an EMBL/GenBank/DDBJ whole genome shotgun (WGS) entry which is preliminary data.</text>
</comment>
<dbReference type="InterPro" id="IPR005299">
    <property type="entry name" value="MeTrfase_7"/>
</dbReference>
<dbReference type="GO" id="GO:0032259">
    <property type="term" value="P:methylation"/>
    <property type="evidence" value="ECO:0007669"/>
    <property type="project" value="UniProtKB-KW"/>
</dbReference>
<evidence type="ECO:0000256" key="2">
    <source>
        <dbReference type="ARBA" id="ARBA00022679"/>
    </source>
</evidence>
<reference evidence="5 6" key="1">
    <citation type="submission" date="2024-11" db="EMBL/GenBank/DDBJ databases">
        <title>Chromosome-level genome assembly of Eucalyptus globulus Labill. provides insights into its genome evolution.</title>
        <authorList>
            <person name="Li X."/>
        </authorList>
    </citation>
    <scope>NUCLEOTIDE SEQUENCE [LARGE SCALE GENOMIC DNA]</scope>
    <source>
        <strain evidence="5">CL2024</strain>
        <tissue evidence="5">Fresh tender leaves</tissue>
    </source>
</reference>
<keyword evidence="3" id="KW-0479">Metal-binding</keyword>
<keyword evidence="2" id="KW-0808">Transferase</keyword>
<accession>A0ABD3IW32</accession>
<sequence length="343" mass="38544">MEVKEVLFMSKGDGEQSYAHTSTYTQKIASVAKPAMASTVDSLLEAFFPCKLLNVADLGCALGPSTVTFMSTVIESVQEKFSRSKCPLPEFQFYLKDLPGNDFNTLFKSLSNFSQSYESLSCFIVGAPGSFYERLFPRNYLHLAHSCYSVHWLSQVPDPTSEDGFPLNKGRIYISNSGPSFAKEAYLAQFFKFRREEMVDNGRLVLVLNGRKDEDVASIDSHYGFIEEEKLDTLNAPYNMASLEEVRGIVDEEGFFQIKHMEMIKVNVGGPTPNKDPHSRGRKMAKHARSFTGSISSHHLGEETMDKLYGEKLPIIIGDDLAKERRKGVSIIVVLKKYVPRLK</sequence>
<evidence type="ECO:0000313" key="5">
    <source>
        <dbReference type="EMBL" id="KAL3718024.1"/>
    </source>
</evidence>
<evidence type="ECO:0000313" key="6">
    <source>
        <dbReference type="Proteomes" id="UP001634007"/>
    </source>
</evidence>
<keyword evidence="6" id="KW-1185">Reference proteome</keyword>
<dbReference type="Gene3D" id="3.40.50.150">
    <property type="entry name" value="Vaccinia Virus protein VP39"/>
    <property type="match status" value="1"/>
</dbReference>
<keyword evidence="1" id="KW-0489">Methyltransferase</keyword>
<dbReference type="GO" id="GO:0046872">
    <property type="term" value="F:metal ion binding"/>
    <property type="evidence" value="ECO:0007669"/>
    <property type="project" value="UniProtKB-KW"/>
</dbReference>
<evidence type="ECO:0000256" key="1">
    <source>
        <dbReference type="ARBA" id="ARBA00022603"/>
    </source>
</evidence>
<dbReference type="EMBL" id="JBJKBG010000010">
    <property type="protein sequence ID" value="KAL3718024.1"/>
    <property type="molecule type" value="Genomic_DNA"/>
</dbReference>
<organism evidence="5 6">
    <name type="scientific">Eucalyptus globulus</name>
    <name type="common">Tasmanian blue gum</name>
    <dbReference type="NCBI Taxonomy" id="34317"/>
    <lineage>
        <taxon>Eukaryota</taxon>
        <taxon>Viridiplantae</taxon>
        <taxon>Streptophyta</taxon>
        <taxon>Embryophyta</taxon>
        <taxon>Tracheophyta</taxon>
        <taxon>Spermatophyta</taxon>
        <taxon>Magnoliopsida</taxon>
        <taxon>eudicotyledons</taxon>
        <taxon>Gunneridae</taxon>
        <taxon>Pentapetalae</taxon>
        <taxon>rosids</taxon>
        <taxon>malvids</taxon>
        <taxon>Myrtales</taxon>
        <taxon>Myrtaceae</taxon>
        <taxon>Myrtoideae</taxon>
        <taxon>Eucalypteae</taxon>
        <taxon>Eucalyptus</taxon>
    </lineage>
</organism>
<protein>
    <submittedName>
        <fullName evidence="5">Uncharacterized protein</fullName>
    </submittedName>
</protein>
<keyword evidence="4" id="KW-0460">Magnesium</keyword>
<dbReference type="GO" id="GO:0008168">
    <property type="term" value="F:methyltransferase activity"/>
    <property type="evidence" value="ECO:0007669"/>
    <property type="project" value="UniProtKB-KW"/>
</dbReference>
<gene>
    <name evidence="5" type="ORF">ACJRO7_003199</name>
</gene>
<proteinExistence type="predicted"/>
<dbReference type="PANTHER" id="PTHR31009">
    <property type="entry name" value="S-ADENOSYL-L-METHIONINE:CARBOXYL METHYLTRANSFERASE FAMILY PROTEIN"/>
    <property type="match status" value="1"/>
</dbReference>
<dbReference type="Proteomes" id="UP001634007">
    <property type="component" value="Unassembled WGS sequence"/>
</dbReference>
<dbReference type="Pfam" id="PF03492">
    <property type="entry name" value="Methyltransf_7"/>
    <property type="match status" value="1"/>
</dbReference>
<dbReference type="Gene3D" id="1.10.1200.270">
    <property type="entry name" value="Methyltransferase, alpha-helical capping domain"/>
    <property type="match status" value="1"/>
</dbReference>
<name>A0ABD3IW32_EUCGL</name>
<dbReference type="AlphaFoldDB" id="A0ABD3IW32"/>
<dbReference type="SUPFAM" id="SSF53335">
    <property type="entry name" value="S-adenosyl-L-methionine-dependent methyltransferases"/>
    <property type="match status" value="1"/>
</dbReference>
<evidence type="ECO:0000256" key="3">
    <source>
        <dbReference type="ARBA" id="ARBA00022723"/>
    </source>
</evidence>
<evidence type="ECO:0000256" key="4">
    <source>
        <dbReference type="ARBA" id="ARBA00022842"/>
    </source>
</evidence>
<dbReference type="InterPro" id="IPR042086">
    <property type="entry name" value="MeTrfase_capping"/>
</dbReference>